<evidence type="ECO:0000313" key="2">
    <source>
        <dbReference type="Proteomes" id="UP001064896"/>
    </source>
</evidence>
<dbReference type="EMBL" id="AP023081">
    <property type="protein sequence ID" value="BCD88401.1"/>
    <property type="molecule type" value="Genomic_DNA"/>
</dbReference>
<accession>A0ABM7LFJ5</accession>
<proteinExistence type="predicted"/>
<keyword evidence="2" id="KW-1185">Reference proteome</keyword>
<gene>
    <name evidence="1" type="ORF">PSm6_48080</name>
</gene>
<sequence length="68" mass="7495">MGLGAGHLVLGHQLAQLAALLQLAAFEVQPGRRDPELFEEVAAGRFRRLCGTGQEQQREDRDAAHQKM</sequence>
<organism evidence="1 2">
    <name type="scientific">Pseudomonas solani</name>
    <dbReference type="NCBI Taxonomy" id="2731552"/>
    <lineage>
        <taxon>Bacteria</taxon>
        <taxon>Pseudomonadati</taxon>
        <taxon>Pseudomonadota</taxon>
        <taxon>Gammaproteobacteria</taxon>
        <taxon>Pseudomonadales</taxon>
        <taxon>Pseudomonadaceae</taxon>
        <taxon>Pseudomonas</taxon>
    </lineage>
</organism>
<name>A0ABM7LFJ5_9PSED</name>
<reference evidence="1" key="1">
    <citation type="submission" date="2020-05" db="EMBL/GenBank/DDBJ databases">
        <title>Complete genome sequence of Pseudomonas sp. Sm006.</title>
        <authorList>
            <person name="Takeuchi K."/>
            <person name="Someya N."/>
        </authorList>
    </citation>
    <scope>NUCLEOTIDE SEQUENCE</scope>
    <source>
        <strain evidence="1">Sm006</strain>
    </source>
</reference>
<evidence type="ECO:0000313" key="1">
    <source>
        <dbReference type="EMBL" id="BCD88401.1"/>
    </source>
</evidence>
<dbReference type="Proteomes" id="UP001064896">
    <property type="component" value="Chromosome"/>
</dbReference>
<protein>
    <submittedName>
        <fullName evidence="1">Uncharacterized protein</fullName>
    </submittedName>
</protein>